<dbReference type="Pfam" id="PF01033">
    <property type="entry name" value="Somatomedin_B"/>
    <property type="match status" value="1"/>
</dbReference>
<reference evidence="6 7" key="1">
    <citation type="submission" date="2024-02" db="EMBL/GenBank/DDBJ databases">
        <title>Chromosome-scale genome assembly of the rough periwinkle Littorina saxatilis.</title>
        <authorList>
            <person name="De Jode A."/>
            <person name="Faria R."/>
            <person name="Formenti G."/>
            <person name="Sims Y."/>
            <person name="Smith T.P."/>
            <person name="Tracey A."/>
            <person name="Wood J.M.D."/>
            <person name="Zagrodzka Z.B."/>
            <person name="Johannesson K."/>
            <person name="Butlin R.K."/>
            <person name="Leder E.H."/>
        </authorList>
    </citation>
    <scope>NUCLEOTIDE SEQUENCE [LARGE SCALE GENOMIC DNA]</scope>
    <source>
        <strain evidence="6">Snail1</strain>
        <tissue evidence="6">Muscle</tissue>
    </source>
</reference>
<gene>
    <name evidence="6" type="ORF">V1264_021435</name>
</gene>
<dbReference type="EMBL" id="JBAMIC010004070">
    <property type="protein sequence ID" value="KAK7087374.1"/>
    <property type="molecule type" value="Genomic_DNA"/>
</dbReference>
<dbReference type="InterPro" id="IPR056801">
    <property type="entry name" value="SBSPON_C"/>
</dbReference>
<evidence type="ECO:0000256" key="3">
    <source>
        <dbReference type="ARBA" id="ARBA00023180"/>
    </source>
</evidence>
<feature type="signal peptide" evidence="4">
    <location>
        <begin position="1"/>
        <end position="26"/>
    </location>
</feature>
<dbReference type="InterPro" id="IPR001212">
    <property type="entry name" value="Somatomedin_B_dom"/>
</dbReference>
<dbReference type="AlphaFoldDB" id="A0AAN9AID6"/>
<dbReference type="PANTHER" id="PTHR20920:SF5">
    <property type="entry name" value="SMB DOMAIN-CONTAINING PROTEIN"/>
    <property type="match status" value="1"/>
</dbReference>
<protein>
    <recommendedName>
        <fullName evidence="5">SMB domain-containing protein</fullName>
    </recommendedName>
</protein>
<dbReference type="SMART" id="SM00209">
    <property type="entry name" value="TSP1"/>
    <property type="match status" value="1"/>
</dbReference>
<dbReference type="Pfam" id="PF25031">
    <property type="entry name" value="SBSPON_C"/>
    <property type="match status" value="1"/>
</dbReference>
<feature type="chain" id="PRO_5042878394" description="SMB domain-containing protein" evidence="4">
    <location>
        <begin position="27"/>
        <end position="290"/>
    </location>
</feature>
<dbReference type="FunFam" id="2.20.100.10:FF:000134">
    <property type="entry name" value="Uncharacterized protein"/>
    <property type="match status" value="1"/>
</dbReference>
<dbReference type="InterPro" id="IPR036024">
    <property type="entry name" value="Somatomedin_B-like_dom_sf"/>
</dbReference>
<dbReference type="Proteomes" id="UP001374579">
    <property type="component" value="Unassembled WGS sequence"/>
</dbReference>
<dbReference type="Pfam" id="PF19028">
    <property type="entry name" value="TSP1_spondin"/>
    <property type="match status" value="1"/>
</dbReference>
<accession>A0AAN9AID6</accession>
<dbReference type="SUPFAM" id="SSF90188">
    <property type="entry name" value="Somatomedin B domain"/>
    <property type="match status" value="1"/>
</dbReference>
<organism evidence="6 7">
    <name type="scientific">Littorina saxatilis</name>
    <dbReference type="NCBI Taxonomy" id="31220"/>
    <lineage>
        <taxon>Eukaryota</taxon>
        <taxon>Metazoa</taxon>
        <taxon>Spiralia</taxon>
        <taxon>Lophotrochozoa</taxon>
        <taxon>Mollusca</taxon>
        <taxon>Gastropoda</taxon>
        <taxon>Caenogastropoda</taxon>
        <taxon>Littorinimorpha</taxon>
        <taxon>Littorinoidea</taxon>
        <taxon>Littorinidae</taxon>
        <taxon>Littorina</taxon>
    </lineage>
</organism>
<keyword evidence="7" id="KW-1185">Reference proteome</keyword>
<dbReference type="PROSITE" id="PS50092">
    <property type="entry name" value="TSP1"/>
    <property type="match status" value="1"/>
</dbReference>
<dbReference type="PANTHER" id="PTHR20920">
    <property type="entry name" value="RPE-SPONDIN"/>
    <property type="match status" value="1"/>
</dbReference>
<dbReference type="Gene3D" id="2.20.100.10">
    <property type="entry name" value="Thrombospondin type-1 (TSP1) repeat"/>
    <property type="match status" value="1"/>
</dbReference>
<keyword evidence="3" id="KW-0325">Glycoprotein</keyword>
<comment type="caution">
    <text evidence="6">The sequence shown here is derived from an EMBL/GenBank/DDBJ whole genome shotgun (WGS) entry which is preliminary data.</text>
</comment>
<proteinExistence type="predicted"/>
<dbReference type="Gene3D" id="4.10.410.20">
    <property type="match status" value="1"/>
</dbReference>
<keyword evidence="1 4" id="KW-0732">Signal</keyword>
<evidence type="ECO:0000256" key="2">
    <source>
        <dbReference type="ARBA" id="ARBA00023157"/>
    </source>
</evidence>
<dbReference type="InterPro" id="IPR036383">
    <property type="entry name" value="TSP1_rpt_sf"/>
</dbReference>
<evidence type="ECO:0000313" key="6">
    <source>
        <dbReference type="EMBL" id="KAK7087374.1"/>
    </source>
</evidence>
<name>A0AAN9AID6_9CAEN</name>
<dbReference type="InterPro" id="IPR000884">
    <property type="entry name" value="TSP1_rpt"/>
</dbReference>
<sequence length="290" mass="32665">MELSRGHLLAACVLVLVCTGIHECRPDRGSPRSCGEKAECCPGQNNTCFAFGPRVDRSTDSDRCYCDANCLIMGDCCMDYAHVCKAQDCSVGEWGEWSNCSNQCGYGKRLRYRDVGQYPENGGKHCPALKQRRACVGFQQEFCAQLSVEYQAEELQERAHVLPQEFGVFRTMTKYDPWKGILKNLYDRYFNQIFTRAAYCGHFKITKTNAHCLDSEWAGVLKANQTVCVECQPVAMNREIGMRCAGHGVVRHVTTWKAVDVAKCHGDWELVKPHAPCTCEAEIEPSFIFL</sequence>
<keyword evidence="2" id="KW-1015">Disulfide bond</keyword>
<dbReference type="PROSITE" id="PS50958">
    <property type="entry name" value="SMB_2"/>
    <property type="match status" value="1"/>
</dbReference>
<evidence type="ECO:0000313" key="7">
    <source>
        <dbReference type="Proteomes" id="UP001374579"/>
    </source>
</evidence>
<evidence type="ECO:0000256" key="1">
    <source>
        <dbReference type="ARBA" id="ARBA00022729"/>
    </source>
</evidence>
<dbReference type="SUPFAM" id="SSF82895">
    <property type="entry name" value="TSP-1 type 1 repeat"/>
    <property type="match status" value="1"/>
</dbReference>
<dbReference type="PROSITE" id="PS00524">
    <property type="entry name" value="SMB_1"/>
    <property type="match status" value="1"/>
</dbReference>
<evidence type="ECO:0000256" key="4">
    <source>
        <dbReference type="SAM" id="SignalP"/>
    </source>
</evidence>
<dbReference type="InterPro" id="IPR039942">
    <property type="entry name" value="SBSPO"/>
</dbReference>
<dbReference type="InterPro" id="IPR044004">
    <property type="entry name" value="TSP1_spondin_dom"/>
</dbReference>
<evidence type="ECO:0000259" key="5">
    <source>
        <dbReference type="PROSITE" id="PS50958"/>
    </source>
</evidence>
<feature type="domain" description="SMB" evidence="5">
    <location>
        <begin position="36"/>
        <end position="89"/>
    </location>
</feature>